<feature type="non-terminal residue" evidence="2">
    <location>
        <position position="114"/>
    </location>
</feature>
<dbReference type="PANTHER" id="PTHR48207">
    <property type="entry name" value="SUCCINATE--HYDROXYMETHYLGLUTARATE COA-TRANSFERASE"/>
    <property type="match status" value="1"/>
</dbReference>
<evidence type="ECO:0000256" key="1">
    <source>
        <dbReference type="ARBA" id="ARBA00022679"/>
    </source>
</evidence>
<dbReference type="Gene3D" id="3.40.50.10540">
    <property type="entry name" value="Crotonobetainyl-coa:carnitine coa-transferase, domain 1"/>
    <property type="match status" value="1"/>
</dbReference>
<organism evidence="2">
    <name type="scientific">marine metagenome</name>
    <dbReference type="NCBI Taxonomy" id="408172"/>
    <lineage>
        <taxon>unclassified sequences</taxon>
        <taxon>metagenomes</taxon>
        <taxon>ecological metagenomes</taxon>
    </lineage>
</organism>
<accession>A0A382XKC6</accession>
<name>A0A382XKC6_9ZZZZ</name>
<gene>
    <name evidence="2" type="ORF">METZ01_LOCUS424144</name>
</gene>
<proteinExistence type="predicted"/>
<evidence type="ECO:0000313" key="2">
    <source>
        <dbReference type="EMBL" id="SVD71290.1"/>
    </source>
</evidence>
<dbReference type="InterPro" id="IPR003673">
    <property type="entry name" value="CoA-Trfase_fam_III"/>
</dbReference>
<dbReference type="SUPFAM" id="SSF89796">
    <property type="entry name" value="CoA-transferase family III (CaiB/BaiF)"/>
    <property type="match status" value="1"/>
</dbReference>
<reference evidence="2" key="1">
    <citation type="submission" date="2018-05" db="EMBL/GenBank/DDBJ databases">
        <authorList>
            <person name="Lanie J.A."/>
            <person name="Ng W.-L."/>
            <person name="Kazmierczak K.M."/>
            <person name="Andrzejewski T.M."/>
            <person name="Davidsen T.M."/>
            <person name="Wayne K.J."/>
            <person name="Tettelin H."/>
            <person name="Glass J.I."/>
            <person name="Rusch D."/>
            <person name="Podicherti R."/>
            <person name="Tsui H.-C.T."/>
            <person name="Winkler M.E."/>
        </authorList>
    </citation>
    <scope>NUCLEOTIDE SEQUENCE</scope>
</reference>
<dbReference type="GO" id="GO:0008410">
    <property type="term" value="F:CoA-transferase activity"/>
    <property type="evidence" value="ECO:0007669"/>
    <property type="project" value="TreeGrafter"/>
</dbReference>
<dbReference type="InterPro" id="IPR050483">
    <property type="entry name" value="CoA-transferase_III_domain"/>
</dbReference>
<sequence>MTEDTTSTDKSKNFGPLSGLRVVDWTMWQFGPVCSMMLADLGAEVIKVESLDGDHARQFHTVSGTSSTLPGNLNAYFESLNRQKKSMAVDLKSPSGLEIIKKLVKESDIFVQNF</sequence>
<protein>
    <recommendedName>
        <fullName evidence="3">CoA transferase</fullName>
    </recommendedName>
</protein>
<keyword evidence="1" id="KW-0808">Transferase</keyword>
<evidence type="ECO:0008006" key="3">
    <source>
        <dbReference type="Google" id="ProtNLM"/>
    </source>
</evidence>
<dbReference type="AlphaFoldDB" id="A0A382XKC6"/>
<dbReference type="InterPro" id="IPR023606">
    <property type="entry name" value="CoA-Trfase_III_dom_1_sf"/>
</dbReference>
<dbReference type="EMBL" id="UINC01168316">
    <property type="protein sequence ID" value="SVD71290.1"/>
    <property type="molecule type" value="Genomic_DNA"/>
</dbReference>
<dbReference type="Pfam" id="PF02515">
    <property type="entry name" value="CoA_transf_3"/>
    <property type="match status" value="1"/>
</dbReference>
<dbReference type="PANTHER" id="PTHR48207:SF4">
    <property type="entry name" value="BLL6097 PROTEIN"/>
    <property type="match status" value="1"/>
</dbReference>